<evidence type="ECO:0000313" key="9">
    <source>
        <dbReference type="EMBL" id="OJJ20662.1"/>
    </source>
</evidence>
<dbReference type="STRING" id="1925591.BI308_20890"/>
<evidence type="ECO:0000256" key="6">
    <source>
        <dbReference type="PROSITE-ProRule" id="PRU00775"/>
    </source>
</evidence>
<feature type="transmembrane region" description="Helical" evidence="7">
    <location>
        <begin position="214"/>
        <end position="235"/>
    </location>
</feature>
<proteinExistence type="inferred from homology"/>
<keyword evidence="3 6" id="KW-0605">Phycobilisome</keyword>
<evidence type="ECO:0000256" key="2">
    <source>
        <dbReference type="ARBA" id="ARBA00022549"/>
    </source>
</evidence>
<evidence type="ECO:0000256" key="1">
    <source>
        <dbReference type="ARBA" id="ARBA00004308"/>
    </source>
</evidence>
<dbReference type="Proteomes" id="UP000183940">
    <property type="component" value="Unassembled WGS sequence"/>
</dbReference>
<dbReference type="PROSITE" id="PS51445">
    <property type="entry name" value="PBS_LINKER"/>
    <property type="match status" value="1"/>
</dbReference>
<dbReference type="Pfam" id="PF00427">
    <property type="entry name" value="PBS_linker_poly"/>
    <property type="match status" value="1"/>
</dbReference>
<dbReference type="PANTHER" id="PTHR34011">
    <property type="entry name" value="PHYCOBILISOME 32.1 KDA LINKER POLYPEPTIDE, PHYCOCYANIN-ASSOCIATED, ROD 2-RELATED"/>
    <property type="match status" value="1"/>
</dbReference>
<keyword evidence="5 7" id="KW-0472">Membrane</keyword>
<comment type="subcellular location">
    <subcellularLocation>
        <location evidence="1">Endomembrane system</location>
    </subcellularLocation>
</comment>
<comment type="caution">
    <text evidence="9">The sequence shown here is derived from an EMBL/GenBank/DDBJ whole genome shotgun (WGS) entry which is preliminary data.</text>
</comment>
<evidence type="ECO:0000256" key="7">
    <source>
        <dbReference type="SAM" id="Phobius"/>
    </source>
</evidence>
<protein>
    <submittedName>
        <fullName evidence="9">Phycobilisome rod-core linker polypeptide CpcG</fullName>
    </submittedName>
</protein>
<accession>A0A1L9QM23</accession>
<keyword evidence="7" id="KW-0812">Transmembrane</keyword>
<keyword evidence="7" id="KW-1133">Transmembrane helix</keyword>
<dbReference type="GO" id="GO:0012505">
    <property type="term" value="C:endomembrane system"/>
    <property type="evidence" value="ECO:0007669"/>
    <property type="project" value="UniProtKB-SubCell"/>
</dbReference>
<keyword evidence="2" id="KW-0042">Antenna complex</keyword>
<sequence>MNLPLLTYPLSSQNQRVKNYEIPGDEQPRIYSAENLPKGTEIDEIIWAGYRQVFNEQQMIAFNRQLALESQFRHGEITVRGFMRGLALSDSFRRLNYDTNNNYRFVEMCIQRFLGREVYNPQEKLAWSIVLATKGLRGFIDQLLDTEEYQENFGDDIVPYQRRRILPQRSQGDLPFARMARYDASYLRQLQRLGLLRTFSNGVQDCSAAVYRRVLLIVPALAVVILITTLIFIAAPQ</sequence>
<evidence type="ECO:0000313" key="10">
    <source>
        <dbReference type="Proteomes" id="UP000183940"/>
    </source>
</evidence>
<feature type="domain" description="PBS-linker" evidence="8">
    <location>
        <begin position="11"/>
        <end position="190"/>
    </location>
</feature>
<evidence type="ECO:0000256" key="5">
    <source>
        <dbReference type="ARBA" id="ARBA00023136"/>
    </source>
</evidence>
<keyword evidence="4" id="KW-0793">Thylakoid</keyword>
<dbReference type="GO" id="GO:0030089">
    <property type="term" value="C:phycobilisome"/>
    <property type="evidence" value="ECO:0007669"/>
    <property type="project" value="UniProtKB-UniRule"/>
</dbReference>
<gene>
    <name evidence="9" type="ORF">BI308_20890</name>
</gene>
<dbReference type="EMBL" id="MLAW01000048">
    <property type="protein sequence ID" value="OJJ20662.1"/>
    <property type="molecule type" value="Genomic_DNA"/>
</dbReference>
<organism evidence="9 10">
    <name type="scientific">Roseofilum reptotaenium AO1-A</name>
    <dbReference type="NCBI Taxonomy" id="1925591"/>
    <lineage>
        <taxon>Bacteria</taxon>
        <taxon>Bacillati</taxon>
        <taxon>Cyanobacteriota</taxon>
        <taxon>Cyanophyceae</taxon>
        <taxon>Desertifilales</taxon>
        <taxon>Desertifilaceae</taxon>
        <taxon>Roseofilum</taxon>
    </lineage>
</organism>
<evidence type="ECO:0000256" key="3">
    <source>
        <dbReference type="ARBA" id="ARBA00022738"/>
    </source>
</evidence>
<evidence type="ECO:0000259" key="8">
    <source>
        <dbReference type="PROSITE" id="PS51445"/>
    </source>
</evidence>
<evidence type="ECO:0000256" key="4">
    <source>
        <dbReference type="ARBA" id="ARBA00023078"/>
    </source>
</evidence>
<reference evidence="9" key="1">
    <citation type="submission" date="2016-10" db="EMBL/GenBank/DDBJ databases">
        <title>CRISPR-Cas defence system in Roseofilum reptotaenium: evidence of a bacteriophage-cyanobacterium arms race in the coral black band disease.</title>
        <authorList>
            <person name="Buerger P."/>
            <person name="Wood-Charlson E.M."/>
            <person name="Weynberg K.D."/>
            <person name="Willis B."/>
            <person name="Van Oppen M.J."/>
        </authorList>
    </citation>
    <scope>NUCLEOTIDE SEQUENCE [LARGE SCALE GENOMIC DNA]</scope>
    <source>
        <strain evidence="9">AO1-A</strain>
    </source>
</reference>
<comment type="similarity">
    <text evidence="6">Belongs to the phycobilisome linker protein family.</text>
</comment>
<dbReference type="Gene3D" id="1.10.3130.20">
    <property type="entry name" value="Phycobilisome linker domain"/>
    <property type="match status" value="1"/>
</dbReference>
<dbReference type="InterPro" id="IPR038255">
    <property type="entry name" value="PBS_linker_sf"/>
</dbReference>
<dbReference type="AlphaFoldDB" id="A0A1L9QM23"/>
<name>A0A1L9QM23_9CYAN</name>
<dbReference type="InterPro" id="IPR001297">
    <property type="entry name" value="PBS_linker_dom"/>
</dbReference>
<keyword evidence="10" id="KW-1185">Reference proteome</keyword>
<dbReference type="GO" id="GO:0015979">
    <property type="term" value="P:photosynthesis"/>
    <property type="evidence" value="ECO:0007669"/>
    <property type="project" value="InterPro"/>
</dbReference>